<accession>A0A6U1R272</accession>
<protein>
    <submittedName>
        <fullName evidence="2">Uncharacterized protein</fullName>
    </submittedName>
</protein>
<evidence type="ECO:0000256" key="1">
    <source>
        <dbReference type="SAM" id="MobiDB-lite"/>
    </source>
</evidence>
<feature type="region of interest" description="Disordered" evidence="1">
    <location>
        <begin position="149"/>
        <end position="183"/>
    </location>
</feature>
<name>A0A6U1R272_CYCTE</name>
<evidence type="ECO:0000313" key="3">
    <source>
        <dbReference type="EMBL" id="CAD8937110.1"/>
    </source>
</evidence>
<dbReference type="EMBL" id="HBFW01012790">
    <property type="protein sequence ID" value="CAD8937109.1"/>
    <property type="molecule type" value="Transcribed_RNA"/>
</dbReference>
<feature type="compositionally biased region" description="Basic residues" evidence="1">
    <location>
        <begin position="161"/>
        <end position="183"/>
    </location>
</feature>
<sequence length="183" mass="20529">MGNAAAKELESKVLGKGTVEKSDVYVRDIATENIRIKASSRGIKPVMQYEKMLDDGTTSVLYRGKSLARMKGISGMHDAEDNILAVAKNKNGFKTDVAFYYGQKPVFEGQEPDPDAKPNKDSPDLYAMTKVVTTRTIKSASAVMYRVEGYEQAEEDDDDKKKKKKKDEKKAPQKKKKQKKKKQ</sequence>
<evidence type="ECO:0000313" key="2">
    <source>
        <dbReference type="EMBL" id="CAD8937109.1"/>
    </source>
</evidence>
<reference evidence="2" key="1">
    <citation type="submission" date="2021-01" db="EMBL/GenBank/DDBJ databases">
        <authorList>
            <person name="Corre E."/>
            <person name="Pelletier E."/>
            <person name="Niang G."/>
            <person name="Scheremetjew M."/>
            <person name="Finn R."/>
            <person name="Kale V."/>
            <person name="Holt S."/>
            <person name="Cochrane G."/>
            <person name="Meng A."/>
            <person name="Brown T."/>
            <person name="Cohen L."/>
        </authorList>
    </citation>
    <scope>NUCLEOTIDE SEQUENCE</scope>
    <source>
        <strain evidence="2">ECT3854</strain>
    </source>
</reference>
<organism evidence="2">
    <name type="scientific">Cyclophora tenuis</name>
    <name type="common">Marine diatom</name>
    <dbReference type="NCBI Taxonomy" id="216820"/>
    <lineage>
        <taxon>Eukaryota</taxon>
        <taxon>Sar</taxon>
        <taxon>Stramenopiles</taxon>
        <taxon>Ochrophyta</taxon>
        <taxon>Bacillariophyta</taxon>
        <taxon>Fragilariophyceae</taxon>
        <taxon>Fragilariophycidae</taxon>
        <taxon>Cyclophorales</taxon>
        <taxon>Cyclophoraceae</taxon>
        <taxon>Cyclophora</taxon>
    </lineage>
</organism>
<dbReference type="AlphaFoldDB" id="A0A6U1R272"/>
<proteinExistence type="predicted"/>
<gene>
    <name evidence="2" type="ORF">CTEN0397_LOCUS8168</name>
    <name evidence="3" type="ORF">CTEN0397_LOCUS8169</name>
</gene>
<dbReference type="EMBL" id="HBFW01012791">
    <property type="protein sequence ID" value="CAD8937110.1"/>
    <property type="molecule type" value="Transcribed_RNA"/>
</dbReference>